<reference evidence="1" key="1">
    <citation type="submission" date="2015-04" db="EMBL/GenBank/DDBJ databases">
        <authorList>
            <person name="Syromyatnikov M.Y."/>
            <person name="Popov V.N."/>
        </authorList>
    </citation>
    <scope>NUCLEOTIDE SEQUENCE [LARGE SCALE GENOMIC DNA]</scope>
</reference>
<protein>
    <submittedName>
        <fullName evidence="1">CLUMA_CG007931, isoform A</fullName>
    </submittedName>
</protein>
<keyword evidence="2" id="KW-1185">Reference proteome</keyword>
<accession>A0A1J1I282</accession>
<organism evidence="1 2">
    <name type="scientific">Clunio marinus</name>
    <dbReference type="NCBI Taxonomy" id="568069"/>
    <lineage>
        <taxon>Eukaryota</taxon>
        <taxon>Metazoa</taxon>
        <taxon>Ecdysozoa</taxon>
        <taxon>Arthropoda</taxon>
        <taxon>Hexapoda</taxon>
        <taxon>Insecta</taxon>
        <taxon>Pterygota</taxon>
        <taxon>Neoptera</taxon>
        <taxon>Endopterygota</taxon>
        <taxon>Diptera</taxon>
        <taxon>Nematocera</taxon>
        <taxon>Chironomoidea</taxon>
        <taxon>Chironomidae</taxon>
        <taxon>Clunio</taxon>
    </lineage>
</organism>
<dbReference type="EMBL" id="CVRI01000038">
    <property type="protein sequence ID" value="CRK94424.1"/>
    <property type="molecule type" value="Genomic_DNA"/>
</dbReference>
<proteinExistence type="predicted"/>
<gene>
    <name evidence="1" type="ORF">CLUMA_CG007931</name>
</gene>
<dbReference type="AlphaFoldDB" id="A0A1J1I282"/>
<sequence>MQLHQYTHIRRRDEQLQRENFKTKKNVETPHEQSKVVVLRNQISRRFFNIFEPVHSQYVHKDFQTPTIINQTEDVTRNNLIKEFLGSYRCIRKLNQCKAILKRDATTKLQLCAMRLRCNSSELFHYIRKTMVIFCKVHQTFAKQFIKLKNCIFRSTHSASEGNNLNKVLSLQCCTFVERGPPLKSSPTPTCHTLTSELNKHHSSSTAVKQIFSKSEKKGSEQRKKSVISVINNALFLLPASSLQRKI</sequence>
<evidence type="ECO:0000313" key="2">
    <source>
        <dbReference type="Proteomes" id="UP000183832"/>
    </source>
</evidence>
<dbReference type="Proteomes" id="UP000183832">
    <property type="component" value="Unassembled WGS sequence"/>
</dbReference>
<evidence type="ECO:0000313" key="1">
    <source>
        <dbReference type="EMBL" id="CRK94424.1"/>
    </source>
</evidence>
<name>A0A1J1I282_9DIPT</name>